<keyword evidence="1" id="KW-0812">Transmembrane</keyword>
<dbReference type="AlphaFoldDB" id="A0A8B6FK19"/>
<proteinExistence type="predicted"/>
<keyword evidence="3" id="KW-1185">Reference proteome</keyword>
<evidence type="ECO:0000313" key="3">
    <source>
        <dbReference type="Proteomes" id="UP000596742"/>
    </source>
</evidence>
<accession>A0A8B6FK19</accession>
<organism evidence="2 3">
    <name type="scientific">Mytilus galloprovincialis</name>
    <name type="common">Mediterranean mussel</name>
    <dbReference type="NCBI Taxonomy" id="29158"/>
    <lineage>
        <taxon>Eukaryota</taxon>
        <taxon>Metazoa</taxon>
        <taxon>Spiralia</taxon>
        <taxon>Lophotrochozoa</taxon>
        <taxon>Mollusca</taxon>
        <taxon>Bivalvia</taxon>
        <taxon>Autobranchia</taxon>
        <taxon>Pteriomorphia</taxon>
        <taxon>Mytilida</taxon>
        <taxon>Mytiloidea</taxon>
        <taxon>Mytilidae</taxon>
        <taxon>Mytilinae</taxon>
        <taxon>Mytilus</taxon>
    </lineage>
</organism>
<reference evidence="2" key="1">
    <citation type="submission" date="2018-11" db="EMBL/GenBank/DDBJ databases">
        <authorList>
            <person name="Alioto T."/>
            <person name="Alioto T."/>
        </authorList>
    </citation>
    <scope>NUCLEOTIDE SEQUENCE</scope>
</reference>
<gene>
    <name evidence="2" type="ORF">MGAL_10B087824</name>
</gene>
<feature type="transmembrane region" description="Helical" evidence="1">
    <location>
        <begin position="96"/>
        <end position="116"/>
    </location>
</feature>
<dbReference type="EMBL" id="UYJE01006906">
    <property type="protein sequence ID" value="VDI50015.1"/>
    <property type="molecule type" value="Genomic_DNA"/>
</dbReference>
<name>A0A8B6FK19_MYTGA</name>
<evidence type="ECO:0000313" key="2">
    <source>
        <dbReference type="EMBL" id="VDI50015.1"/>
    </source>
</evidence>
<evidence type="ECO:0000256" key="1">
    <source>
        <dbReference type="SAM" id="Phobius"/>
    </source>
</evidence>
<keyword evidence="1" id="KW-0472">Membrane</keyword>
<comment type="caution">
    <text evidence="2">The sequence shown here is derived from an EMBL/GenBank/DDBJ whole genome shotgun (WGS) entry which is preliminary data.</text>
</comment>
<sequence>MAYLKLPILSKTIFIRLLHGSVHVICQFLPQPPGIGPPTFLPPGGSFLSVPVPQLVPGGADSRFDDDRQTVVLVEDNGLQDGGFDGGFDGEFGGGFGMLLPLLFIPVLLLALGLGVTTTTSTTPSTTTVTTAATSM</sequence>
<keyword evidence="1" id="KW-1133">Transmembrane helix</keyword>
<dbReference type="Proteomes" id="UP000596742">
    <property type="component" value="Unassembled WGS sequence"/>
</dbReference>
<protein>
    <submittedName>
        <fullName evidence="2">Uncharacterized protein</fullName>
    </submittedName>
</protein>